<name>A0A1M6LBN6_9BACT</name>
<dbReference type="RefSeq" id="WP_073475535.1">
    <property type="nucleotide sequence ID" value="NZ_FQZU01000010.1"/>
</dbReference>
<sequence>MPKTRIIARKTLREFWEEPGHEDAQGPLEAWFARTRQSQWDSPQDIKAEYGSASILKNGRVVFNIKGNKYRLVVKISYETKQVFIRFVGTHQEYDAIDAETI</sequence>
<reference evidence="2" key="1">
    <citation type="submission" date="2016-11" db="EMBL/GenBank/DDBJ databases">
        <authorList>
            <person name="Varghese N."/>
            <person name="Submissions S."/>
        </authorList>
    </citation>
    <scope>NUCLEOTIDE SEQUENCE [LARGE SCALE GENOMIC DNA]</scope>
    <source>
        <strain evidence="2">DSM 16219</strain>
    </source>
</reference>
<dbReference type="GO" id="GO:0110001">
    <property type="term" value="C:toxin-antitoxin complex"/>
    <property type="evidence" value="ECO:0007669"/>
    <property type="project" value="InterPro"/>
</dbReference>
<dbReference type="GO" id="GO:0004519">
    <property type="term" value="F:endonuclease activity"/>
    <property type="evidence" value="ECO:0007669"/>
    <property type="project" value="InterPro"/>
</dbReference>
<dbReference type="EMBL" id="FQZU01000010">
    <property type="protein sequence ID" value="SHJ68657.1"/>
    <property type="molecule type" value="Genomic_DNA"/>
</dbReference>
<dbReference type="AlphaFoldDB" id="A0A1M6LBN6"/>
<dbReference type="STRING" id="1121393.SAMN02745216_02092"/>
<keyword evidence="2" id="KW-1185">Reference proteome</keyword>
<evidence type="ECO:0000313" key="1">
    <source>
        <dbReference type="EMBL" id="SHJ68657.1"/>
    </source>
</evidence>
<protein>
    <submittedName>
        <fullName evidence="1">mRNA interferase HigB</fullName>
    </submittedName>
</protein>
<dbReference type="GO" id="GO:0003723">
    <property type="term" value="F:RNA binding"/>
    <property type="evidence" value="ECO:0007669"/>
    <property type="project" value="InterPro"/>
</dbReference>
<gene>
    <name evidence="1" type="ORF">SAMN02745216_02092</name>
</gene>
<dbReference type="InterPro" id="IPR018669">
    <property type="entry name" value="Toxin_HigB"/>
</dbReference>
<proteinExistence type="predicted"/>
<accession>A0A1M6LBN6</accession>
<organism evidence="1 2">
    <name type="scientific">Desulfatibacillum alkenivorans DSM 16219</name>
    <dbReference type="NCBI Taxonomy" id="1121393"/>
    <lineage>
        <taxon>Bacteria</taxon>
        <taxon>Pseudomonadati</taxon>
        <taxon>Thermodesulfobacteriota</taxon>
        <taxon>Desulfobacteria</taxon>
        <taxon>Desulfobacterales</taxon>
        <taxon>Desulfatibacillaceae</taxon>
        <taxon>Desulfatibacillum</taxon>
    </lineage>
</organism>
<dbReference type="OrthoDB" id="9799912at2"/>
<dbReference type="Pfam" id="PF09907">
    <property type="entry name" value="HigB_toxin"/>
    <property type="match status" value="1"/>
</dbReference>
<evidence type="ECO:0000313" key="2">
    <source>
        <dbReference type="Proteomes" id="UP000183994"/>
    </source>
</evidence>
<dbReference type="Proteomes" id="UP000183994">
    <property type="component" value="Unassembled WGS sequence"/>
</dbReference>